<keyword evidence="2" id="KW-1185">Reference proteome</keyword>
<protein>
    <submittedName>
        <fullName evidence="1">Uncharacterized protein</fullName>
    </submittedName>
</protein>
<name>A0A318ZVC3_9EURO</name>
<proteinExistence type="predicted"/>
<evidence type="ECO:0000313" key="1">
    <source>
        <dbReference type="EMBL" id="PYH48000.1"/>
    </source>
</evidence>
<dbReference type="EMBL" id="KZ821222">
    <property type="protein sequence ID" value="PYH48000.1"/>
    <property type="molecule type" value="Genomic_DNA"/>
</dbReference>
<evidence type="ECO:0000313" key="2">
    <source>
        <dbReference type="Proteomes" id="UP000248349"/>
    </source>
</evidence>
<reference evidence="1 2" key="1">
    <citation type="submission" date="2016-12" db="EMBL/GenBank/DDBJ databases">
        <title>The genomes of Aspergillus section Nigri reveals drivers in fungal speciation.</title>
        <authorList>
            <consortium name="DOE Joint Genome Institute"/>
            <person name="Vesth T.C."/>
            <person name="Nybo J."/>
            <person name="Theobald S."/>
            <person name="Brandl J."/>
            <person name="Frisvad J.C."/>
            <person name="Nielsen K.F."/>
            <person name="Lyhne E.K."/>
            <person name="Kogle M.E."/>
            <person name="Kuo A."/>
            <person name="Riley R."/>
            <person name="Clum A."/>
            <person name="Nolan M."/>
            <person name="Lipzen A."/>
            <person name="Salamov A."/>
            <person name="Henrissat B."/>
            <person name="Wiebenga A."/>
            <person name="De Vries R.P."/>
            <person name="Grigoriev I.V."/>
            <person name="Mortensen U.H."/>
            <person name="Andersen M.R."/>
            <person name="Baker S.E."/>
        </authorList>
    </citation>
    <scope>NUCLEOTIDE SEQUENCE [LARGE SCALE GENOMIC DNA]</scope>
    <source>
        <strain evidence="1 2">JOP 1030-1</strain>
    </source>
</reference>
<sequence>MMRSETISTTSWLTLLHSILPSTGYVFPISRANHKTLPIVRTSPPDRNDRYRPRSMETNEKKVSLIYIFRSRDLSCRTQRAICSLDFTFAPFDTSLKPEQEIYFLGNQSQKLACGVSNTQ</sequence>
<dbReference type="Proteomes" id="UP000248349">
    <property type="component" value="Unassembled WGS sequence"/>
</dbReference>
<gene>
    <name evidence="1" type="ORF">BP01DRAFT_174376</name>
</gene>
<accession>A0A318ZVC3</accession>
<dbReference type="RefSeq" id="XP_025433982.1">
    <property type="nucleotide sequence ID" value="XM_025570809.1"/>
</dbReference>
<dbReference type="AlphaFoldDB" id="A0A318ZVC3"/>
<organism evidence="1 2">
    <name type="scientific">Aspergillus saccharolyticus JOP 1030-1</name>
    <dbReference type="NCBI Taxonomy" id="1450539"/>
    <lineage>
        <taxon>Eukaryota</taxon>
        <taxon>Fungi</taxon>
        <taxon>Dikarya</taxon>
        <taxon>Ascomycota</taxon>
        <taxon>Pezizomycotina</taxon>
        <taxon>Eurotiomycetes</taxon>
        <taxon>Eurotiomycetidae</taxon>
        <taxon>Eurotiales</taxon>
        <taxon>Aspergillaceae</taxon>
        <taxon>Aspergillus</taxon>
        <taxon>Aspergillus subgen. Circumdati</taxon>
    </lineage>
</organism>
<dbReference type="GeneID" id="37072037"/>